<organism evidence="1 2">
    <name type="scientific">Hibiscus sabdariffa</name>
    <name type="common">roselle</name>
    <dbReference type="NCBI Taxonomy" id="183260"/>
    <lineage>
        <taxon>Eukaryota</taxon>
        <taxon>Viridiplantae</taxon>
        <taxon>Streptophyta</taxon>
        <taxon>Embryophyta</taxon>
        <taxon>Tracheophyta</taxon>
        <taxon>Spermatophyta</taxon>
        <taxon>Magnoliopsida</taxon>
        <taxon>eudicotyledons</taxon>
        <taxon>Gunneridae</taxon>
        <taxon>Pentapetalae</taxon>
        <taxon>rosids</taxon>
        <taxon>malvids</taxon>
        <taxon>Malvales</taxon>
        <taxon>Malvaceae</taxon>
        <taxon>Malvoideae</taxon>
        <taxon>Hibiscus</taxon>
    </lineage>
</organism>
<dbReference type="EMBL" id="JBBPBM010000063">
    <property type="protein sequence ID" value="KAK8515588.1"/>
    <property type="molecule type" value="Genomic_DNA"/>
</dbReference>
<name>A0ABR2C839_9ROSI</name>
<gene>
    <name evidence="1" type="ORF">V6N12_075622</name>
</gene>
<proteinExistence type="predicted"/>
<protein>
    <submittedName>
        <fullName evidence="1">Uncharacterized protein</fullName>
    </submittedName>
</protein>
<comment type="caution">
    <text evidence="1">The sequence shown here is derived from an EMBL/GenBank/DDBJ whole genome shotgun (WGS) entry which is preliminary data.</text>
</comment>
<keyword evidence="2" id="KW-1185">Reference proteome</keyword>
<accession>A0ABR2C839</accession>
<evidence type="ECO:0000313" key="1">
    <source>
        <dbReference type="EMBL" id="KAK8515588.1"/>
    </source>
</evidence>
<reference evidence="1 2" key="1">
    <citation type="journal article" date="2024" name="G3 (Bethesda)">
        <title>Genome assembly of Hibiscus sabdariffa L. provides insights into metabolisms of medicinal natural products.</title>
        <authorList>
            <person name="Kim T."/>
        </authorList>
    </citation>
    <scope>NUCLEOTIDE SEQUENCE [LARGE SCALE GENOMIC DNA]</scope>
    <source>
        <strain evidence="1">TK-2024</strain>
        <tissue evidence="1">Old leaves</tissue>
    </source>
</reference>
<evidence type="ECO:0000313" key="2">
    <source>
        <dbReference type="Proteomes" id="UP001472677"/>
    </source>
</evidence>
<dbReference type="Proteomes" id="UP001472677">
    <property type="component" value="Unassembled WGS sequence"/>
</dbReference>
<sequence length="208" mass="23725">MAGESQQPEIADVKGKKFAFPFSCKVFAHQCNGGLPLDRAIGELSLLYEFDRGWCSIYMTIALMCGEHVLASHLEFVELQFRATKDVEKTIYGYVKDGKVVEIAALLTVAREEVTSPSLFKGLCDPALNGNMSLRQLLERMMSILRMIEVFERVGDKIELYRQYLFKCYEEFCDHSIGQQVSVIGSSFDYNFTEIFVGERDYKDMQTT</sequence>